<keyword evidence="3" id="KW-0813">Transport</keyword>
<feature type="transmembrane region" description="Helical" evidence="9">
    <location>
        <begin position="441"/>
        <end position="460"/>
    </location>
</feature>
<dbReference type="Proteomes" id="UP001219567">
    <property type="component" value="Chromosome 2"/>
</dbReference>
<accession>A0AAJ5YVK2</accession>
<keyword evidence="4 9" id="KW-0812">Transmembrane</keyword>
<keyword evidence="7 9" id="KW-1133">Transmembrane helix</keyword>
<feature type="transmembrane region" description="Helical" evidence="9">
    <location>
        <begin position="748"/>
        <end position="770"/>
    </location>
</feature>
<sequence>MSSHITDEKPEVALEGYEYTPPALQHAENNIASVDINEHEVAQAQHELRDIVEDPLDDPNMDRGLINDAEKALHTGDVKHEVTLGHMIEEDSPYQEVRAAVSNVDDPTMPVNTFRAWFIGTIAVIVVPGLNQFLYLRYPSTSIGGFCVTIFTYPMGKALAAIMPKKVFHTPLGSFSFNPGPFNVKEHSLISIMALMSSGSAYATGIPAVQKFTLFLPDSDYGFGYGVLLILSTQLLGLAFASFCRRFLVWPSSMIWYSNLPKAALLNSLHGVTTSEGSYTSGLSRFQIFWIVFTALFFYQFFPTYIFTMLSIGNWFCLAAPDNVILNQMLGTQSGLGLLPFTFDWTVISAFMAPLSTPWWSMANTLVGFIIFFMIVCPAIYYSNTWYAKYLPMFSTRSYDRFGNKYKVKSVVDNLPGGGMAFNAEKYNNYSLLYLPSALTISYMLSFAAVTGVLVHVGLFHGKSLYRQLRADPMSSTDIHNRLMSKYKEAPYLWYGALFLISFALGVGGVEGYETGMNAGHFILAIVLGGIFIVPVGIVTAIANQEVGLNMISELIIGFMNPGHPIAMMIFKTTMYMITYQGIQFISDQKLAHYMKVPPRSVFIAQVYATAVGGVVQLAVQTWAFSNIDGICTDDQIDKFNCANYTVFGTASIIWGLIGPAKTFSAGRHYSTLMWSFLWGALAPIPTWLLARKYPKSFWRNVNMPVIFTSMGNIPPATGVNYLAPILIGFFTQYLWKRRNALNWSKYNYIISAALDASSAIAVVFIFFTLQYPKGPNADFLEEGWWGNLAWQNTADANGSPLIPLDDGQAFAGTPIQLGQTA</sequence>
<dbReference type="InterPro" id="IPR004813">
    <property type="entry name" value="OPT"/>
</dbReference>
<evidence type="ECO:0000256" key="4">
    <source>
        <dbReference type="ARBA" id="ARBA00022692"/>
    </source>
</evidence>
<protein>
    <recommendedName>
        <fullName evidence="12">OPT family small oligopeptide transporter</fullName>
    </recommendedName>
</protein>
<comment type="similarity">
    <text evidence="2">Belongs to the oligopeptide OPT transporter family.</text>
</comment>
<evidence type="ECO:0000256" key="6">
    <source>
        <dbReference type="ARBA" id="ARBA00022927"/>
    </source>
</evidence>
<dbReference type="GO" id="GO:0035673">
    <property type="term" value="F:oligopeptide transmembrane transporter activity"/>
    <property type="evidence" value="ECO:0007669"/>
    <property type="project" value="InterPro"/>
</dbReference>
<evidence type="ECO:0000313" key="10">
    <source>
        <dbReference type="EMBL" id="WFC99516.1"/>
    </source>
</evidence>
<feature type="transmembrane region" description="Helical" evidence="9">
    <location>
        <begin position="643"/>
        <end position="661"/>
    </location>
</feature>
<feature type="transmembrane region" description="Helical" evidence="9">
    <location>
        <begin position="602"/>
        <end position="623"/>
    </location>
</feature>
<feature type="transmembrane region" description="Helical" evidence="9">
    <location>
        <begin position="362"/>
        <end position="383"/>
    </location>
</feature>
<feature type="transmembrane region" description="Helical" evidence="9">
    <location>
        <begin position="492"/>
        <end position="510"/>
    </location>
</feature>
<keyword evidence="11" id="KW-1185">Reference proteome</keyword>
<gene>
    <name evidence="10" type="ORF">MYAM1_002261</name>
</gene>
<reference evidence="10 11" key="1">
    <citation type="submission" date="2023-03" db="EMBL/GenBank/DDBJ databases">
        <title>Mating type loci evolution in Malassezia.</title>
        <authorList>
            <person name="Coelho M.A."/>
        </authorList>
    </citation>
    <scope>NUCLEOTIDE SEQUENCE [LARGE SCALE GENOMIC DNA]</scope>
    <source>
        <strain evidence="10 11">CBS 9725</strain>
    </source>
</reference>
<dbReference type="EMBL" id="CP119944">
    <property type="protein sequence ID" value="WFC99516.1"/>
    <property type="molecule type" value="Genomic_DNA"/>
</dbReference>
<feature type="transmembrane region" description="Helical" evidence="9">
    <location>
        <begin position="142"/>
        <end position="163"/>
    </location>
</feature>
<feature type="transmembrane region" description="Helical" evidence="9">
    <location>
        <begin position="719"/>
        <end position="736"/>
    </location>
</feature>
<evidence type="ECO:0000256" key="8">
    <source>
        <dbReference type="ARBA" id="ARBA00023136"/>
    </source>
</evidence>
<dbReference type="AlphaFoldDB" id="A0AAJ5YVK2"/>
<name>A0AAJ5YVK2_9BASI</name>
<keyword evidence="6" id="KW-0653">Protein transport</keyword>
<evidence type="ECO:0000256" key="7">
    <source>
        <dbReference type="ARBA" id="ARBA00022989"/>
    </source>
</evidence>
<keyword evidence="5" id="KW-0571">Peptide transport</keyword>
<evidence type="ECO:0000256" key="3">
    <source>
        <dbReference type="ARBA" id="ARBA00022448"/>
    </source>
</evidence>
<dbReference type="InterPro" id="IPR004648">
    <property type="entry name" value="Oligpept_transpt"/>
</dbReference>
<feature type="transmembrane region" description="Helical" evidence="9">
    <location>
        <begin position="673"/>
        <end position="691"/>
    </location>
</feature>
<feature type="transmembrane region" description="Helical" evidence="9">
    <location>
        <begin position="522"/>
        <end position="543"/>
    </location>
</feature>
<dbReference type="GO" id="GO:0016020">
    <property type="term" value="C:membrane"/>
    <property type="evidence" value="ECO:0007669"/>
    <property type="project" value="UniProtKB-SubCell"/>
</dbReference>
<evidence type="ECO:0000313" key="11">
    <source>
        <dbReference type="Proteomes" id="UP001219567"/>
    </source>
</evidence>
<keyword evidence="8 9" id="KW-0472">Membrane</keyword>
<feature type="transmembrane region" description="Helical" evidence="9">
    <location>
        <begin position="223"/>
        <end position="244"/>
    </location>
</feature>
<dbReference type="PANTHER" id="PTHR22601">
    <property type="entry name" value="ISP4 LIKE PROTEIN"/>
    <property type="match status" value="1"/>
</dbReference>
<feature type="transmembrane region" description="Helical" evidence="9">
    <location>
        <begin position="288"/>
        <end position="316"/>
    </location>
</feature>
<organism evidence="10 11">
    <name type="scientific">Malassezia yamatoensis</name>
    <dbReference type="NCBI Taxonomy" id="253288"/>
    <lineage>
        <taxon>Eukaryota</taxon>
        <taxon>Fungi</taxon>
        <taxon>Dikarya</taxon>
        <taxon>Basidiomycota</taxon>
        <taxon>Ustilaginomycotina</taxon>
        <taxon>Malasseziomycetes</taxon>
        <taxon>Malasseziales</taxon>
        <taxon>Malasseziaceae</taxon>
        <taxon>Malassezia</taxon>
    </lineage>
</organism>
<proteinExistence type="inferred from homology"/>
<evidence type="ECO:0000256" key="5">
    <source>
        <dbReference type="ARBA" id="ARBA00022856"/>
    </source>
</evidence>
<evidence type="ECO:0000256" key="9">
    <source>
        <dbReference type="SAM" id="Phobius"/>
    </source>
</evidence>
<evidence type="ECO:0008006" key="12">
    <source>
        <dbReference type="Google" id="ProtNLM"/>
    </source>
</evidence>
<comment type="subcellular location">
    <subcellularLocation>
        <location evidence="1">Membrane</location>
        <topology evidence="1">Multi-pass membrane protein</topology>
    </subcellularLocation>
</comment>
<feature type="transmembrane region" description="Helical" evidence="9">
    <location>
        <begin position="116"/>
        <end position="136"/>
    </location>
</feature>
<dbReference type="Pfam" id="PF03169">
    <property type="entry name" value="OPT"/>
    <property type="match status" value="1"/>
</dbReference>
<feature type="transmembrane region" description="Helical" evidence="9">
    <location>
        <begin position="336"/>
        <end position="355"/>
    </location>
</feature>
<evidence type="ECO:0000256" key="1">
    <source>
        <dbReference type="ARBA" id="ARBA00004141"/>
    </source>
</evidence>
<dbReference type="GO" id="GO:0015031">
    <property type="term" value="P:protein transport"/>
    <property type="evidence" value="ECO:0007669"/>
    <property type="project" value="UniProtKB-KW"/>
</dbReference>
<dbReference type="NCBIfam" id="TIGR00728">
    <property type="entry name" value="OPT_sfam"/>
    <property type="match status" value="1"/>
</dbReference>
<dbReference type="NCBIfam" id="TIGR00727">
    <property type="entry name" value="ISP4_OPT"/>
    <property type="match status" value="1"/>
</dbReference>
<evidence type="ECO:0000256" key="2">
    <source>
        <dbReference type="ARBA" id="ARBA00008807"/>
    </source>
</evidence>